<evidence type="ECO:0000256" key="1">
    <source>
        <dbReference type="ARBA" id="ARBA00004496"/>
    </source>
</evidence>
<evidence type="ECO:0000256" key="2">
    <source>
        <dbReference type="ARBA" id="ARBA00022490"/>
    </source>
</evidence>
<keyword evidence="2" id="KW-0963">Cytoplasm</keyword>
<feature type="domain" description="Ig-like" evidence="14">
    <location>
        <begin position="239"/>
        <end position="328"/>
    </location>
</feature>
<dbReference type="EMBL" id="AHAT01004640">
    <property type="status" value="NOT_ANNOTATED_CDS"/>
    <property type="molecule type" value="Genomic_DNA"/>
</dbReference>
<comment type="subcellular location">
    <subcellularLocation>
        <location evidence="1">Cytoplasm</location>
    </subcellularLocation>
    <subcellularLocation>
        <location evidence="11">Endomembrane system</location>
        <topology evidence="11">Single-pass type I membrane protein</topology>
    </subcellularLocation>
</comment>
<dbReference type="Ensembl" id="ENSLOCT00000013199.1">
    <property type="protein sequence ID" value="ENSLOCP00000013171.1"/>
    <property type="gene ID" value="ENSLOCG00000010740.1"/>
</dbReference>
<dbReference type="Pfam" id="PF13927">
    <property type="entry name" value="Ig_3"/>
    <property type="match status" value="1"/>
</dbReference>
<evidence type="ECO:0000256" key="12">
    <source>
        <dbReference type="SAM" id="Phobius"/>
    </source>
</evidence>
<dbReference type="InterPro" id="IPR013783">
    <property type="entry name" value="Ig-like_fold"/>
</dbReference>
<evidence type="ECO:0000256" key="13">
    <source>
        <dbReference type="SAM" id="SignalP"/>
    </source>
</evidence>
<evidence type="ECO:0000256" key="11">
    <source>
        <dbReference type="ARBA" id="ARBA00046288"/>
    </source>
</evidence>
<dbReference type="GO" id="GO:0005737">
    <property type="term" value="C:cytoplasm"/>
    <property type="evidence" value="ECO:0007669"/>
    <property type="project" value="UniProtKB-SubCell"/>
</dbReference>
<reference evidence="15" key="2">
    <citation type="submission" date="2025-08" db="UniProtKB">
        <authorList>
            <consortium name="Ensembl"/>
        </authorList>
    </citation>
    <scope>IDENTIFICATION</scope>
</reference>
<accession>W5MXR2</accession>
<dbReference type="SUPFAM" id="SSF48726">
    <property type="entry name" value="Immunoglobulin"/>
    <property type="match status" value="2"/>
</dbReference>
<evidence type="ECO:0000256" key="10">
    <source>
        <dbReference type="ARBA" id="ARBA00023319"/>
    </source>
</evidence>
<dbReference type="InterPro" id="IPR003599">
    <property type="entry name" value="Ig_sub"/>
</dbReference>
<dbReference type="SMART" id="SM00408">
    <property type="entry name" value="IGc2"/>
    <property type="match status" value="1"/>
</dbReference>
<evidence type="ECO:0000256" key="5">
    <source>
        <dbReference type="ARBA" id="ARBA00022989"/>
    </source>
</evidence>
<name>W5MXR2_LEPOC</name>
<evidence type="ECO:0000256" key="4">
    <source>
        <dbReference type="ARBA" id="ARBA00022729"/>
    </source>
</evidence>
<keyword evidence="5 12" id="KW-1133">Transmembrane helix</keyword>
<evidence type="ECO:0000256" key="6">
    <source>
        <dbReference type="ARBA" id="ARBA00023136"/>
    </source>
</evidence>
<evidence type="ECO:0000256" key="9">
    <source>
        <dbReference type="ARBA" id="ARBA00023306"/>
    </source>
</evidence>
<evidence type="ECO:0000259" key="14">
    <source>
        <dbReference type="PROSITE" id="PS50835"/>
    </source>
</evidence>
<feature type="chain" id="PRO_5004866957" evidence="13">
    <location>
        <begin position="25"/>
        <end position="458"/>
    </location>
</feature>
<dbReference type="InterPro" id="IPR052280">
    <property type="entry name" value="HEPACAM_domain"/>
</dbReference>
<dbReference type="InterPro" id="IPR003598">
    <property type="entry name" value="Ig_sub2"/>
</dbReference>
<evidence type="ECO:0000313" key="16">
    <source>
        <dbReference type="Proteomes" id="UP000018468"/>
    </source>
</evidence>
<feature type="transmembrane region" description="Helical" evidence="12">
    <location>
        <begin position="348"/>
        <end position="370"/>
    </location>
</feature>
<organism evidence="15 16">
    <name type="scientific">Lepisosteus oculatus</name>
    <name type="common">Spotted gar</name>
    <dbReference type="NCBI Taxonomy" id="7918"/>
    <lineage>
        <taxon>Eukaryota</taxon>
        <taxon>Metazoa</taxon>
        <taxon>Chordata</taxon>
        <taxon>Craniata</taxon>
        <taxon>Vertebrata</taxon>
        <taxon>Euteleostomi</taxon>
        <taxon>Actinopterygii</taxon>
        <taxon>Neopterygii</taxon>
        <taxon>Holostei</taxon>
        <taxon>Semionotiformes</taxon>
        <taxon>Lepisosteidae</taxon>
        <taxon>Lepisosteus</taxon>
    </lineage>
</organism>
<keyword evidence="9" id="KW-0131">Cell cycle</keyword>
<dbReference type="GeneTree" id="ENSGT01130000278319"/>
<protein>
    <submittedName>
        <fullName evidence="15">HEPACAM family member 2</fullName>
    </submittedName>
</protein>
<evidence type="ECO:0000256" key="3">
    <source>
        <dbReference type="ARBA" id="ARBA00022692"/>
    </source>
</evidence>
<keyword evidence="6 12" id="KW-0472">Membrane</keyword>
<dbReference type="Gene3D" id="2.60.40.10">
    <property type="entry name" value="Immunoglobulins"/>
    <property type="match status" value="3"/>
</dbReference>
<evidence type="ECO:0000313" key="15">
    <source>
        <dbReference type="Ensembl" id="ENSLOCP00000013171.1"/>
    </source>
</evidence>
<reference evidence="16" key="1">
    <citation type="submission" date="2011-12" db="EMBL/GenBank/DDBJ databases">
        <title>The Draft Genome of Lepisosteus oculatus.</title>
        <authorList>
            <consortium name="The Broad Institute Genome Assembly &amp; Analysis Group"/>
            <consortium name="Computational R&amp;D Group"/>
            <consortium name="and Sequencing Platform"/>
            <person name="Di Palma F."/>
            <person name="Alfoldi J."/>
            <person name="Johnson J."/>
            <person name="Berlin A."/>
            <person name="Gnerre S."/>
            <person name="Jaffe D."/>
            <person name="MacCallum I."/>
            <person name="Young S."/>
            <person name="Walker B.J."/>
            <person name="Lander E.S."/>
            <person name="Lindblad-Toh K."/>
        </authorList>
    </citation>
    <scope>NUCLEOTIDE SEQUENCE [LARGE SCALE GENOMIC DNA]</scope>
</reference>
<dbReference type="AlphaFoldDB" id="W5MXR2"/>
<dbReference type="Proteomes" id="UP000018468">
    <property type="component" value="Linkage group LG11"/>
</dbReference>
<dbReference type="SMART" id="SM00409">
    <property type="entry name" value="IG"/>
    <property type="match status" value="3"/>
</dbReference>
<dbReference type="PANTHER" id="PTHR44888:SF1">
    <property type="entry name" value="HEPACAM FAMILY MEMBER 2"/>
    <property type="match status" value="1"/>
</dbReference>
<dbReference type="GO" id="GO:0012505">
    <property type="term" value="C:endomembrane system"/>
    <property type="evidence" value="ECO:0007669"/>
    <property type="project" value="UniProtKB-SubCell"/>
</dbReference>
<keyword evidence="4 13" id="KW-0732">Signal</keyword>
<reference evidence="15" key="3">
    <citation type="submission" date="2025-09" db="UniProtKB">
        <authorList>
            <consortium name="Ensembl"/>
        </authorList>
    </citation>
    <scope>IDENTIFICATION</scope>
</reference>
<keyword evidence="7" id="KW-1015">Disulfide bond</keyword>
<proteinExistence type="predicted"/>
<dbReference type="InterPro" id="IPR036179">
    <property type="entry name" value="Ig-like_dom_sf"/>
</dbReference>
<evidence type="ECO:0000256" key="8">
    <source>
        <dbReference type="ARBA" id="ARBA00023180"/>
    </source>
</evidence>
<feature type="domain" description="Ig-like" evidence="14">
    <location>
        <begin position="147"/>
        <end position="234"/>
    </location>
</feature>
<dbReference type="PROSITE" id="PS50835">
    <property type="entry name" value="IG_LIKE"/>
    <property type="match status" value="2"/>
</dbReference>
<dbReference type="PANTHER" id="PTHR44888">
    <property type="entry name" value="HEPACAM FAMILY MEMBER 2-RELATED"/>
    <property type="match status" value="1"/>
</dbReference>
<evidence type="ECO:0000256" key="7">
    <source>
        <dbReference type="ARBA" id="ARBA00023157"/>
    </source>
</evidence>
<feature type="signal peptide" evidence="13">
    <location>
        <begin position="1"/>
        <end position="24"/>
    </location>
</feature>
<keyword evidence="8" id="KW-0325">Glycoprotein</keyword>
<dbReference type="Bgee" id="ENSLOCG00000010740">
    <property type="expression patterns" value="Expressed in pharyngeal gill and 7 other cell types or tissues"/>
</dbReference>
<keyword evidence="10" id="KW-0393">Immunoglobulin domain</keyword>
<keyword evidence="3 12" id="KW-0812">Transmembrane</keyword>
<dbReference type="InterPro" id="IPR007110">
    <property type="entry name" value="Ig-like_dom"/>
</dbReference>
<keyword evidence="16" id="KW-1185">Reference proteome</keyword>
<sequence>FNFTHCNIALTICSLIFVLPGTGSELVKAPSHINGTNGQPLRLPVEYNFNIQEVDIQGSWLVRRAMQSEPELLVTFTNRTSIFDMKMEYANKFSFHPPNASLQINKLDEMEEGEYKIIINIRFPYDPTPVTESKTIKVTVDVPVSTPVVHMTPTSEAVEDRDNVTLFCSVENGTRIQYQWLRDNFPVPASARHRFSQNHRRLFIAPVRKEDIGNYTCVVRNFISQKKSQPTVLNVFYGPYNLAVKSDHALRTGEVFTVDPEEMVFFHCWADSNPPNSYVWISKADNGTKVITKGPRFEVASYQLAHREDFMCRAYNNVTKKQDETRFTLVFAKLGNGKEKHVHEGTPLSPLAAITVASLLIIMCMLFVLFRKTCHPQRVIKNIYNRPLTEQKKPHLSGHEDATEDFGIYEFIAIPGKSEPTQASSRSLSQLDSVQDLHTTIYDVIRHIPETPSQGLLK</sequence>